<evidence type="ECO:0000256" key="7">
    <source>
        <dbReference type="SAM" id="Phobius"/>
    </source>
</evidence>
<dbReference type="Pfam" id="PF07690">
    <property type="entry name" value="MFS_1"/>
    <property type="match status" value="1"/>
</dbReference>
<feature type="transmembrane region" description="Helical" evidence="7">
    <location>
        <begin position="248"/>
        <end position="269"/>
    </location>
</feature>
<gene>
    <name evidence="8" type="ORF">IQ230_17780</name>
</gene>
<reference evidence="8 9" key="1">
    <citation type="submission" date="2020-10" db="EMBL/GenBank/DDBJ databases">
        <authorList>
            <person name="Castelo-Branco R."/>
            <person name="Eusebio N."/>
            <person name="Adriana R."/>
            <person name="Vieira A."/>
            <person name="Brugerolle De Fraissinette N."/>
            <person name="Rezende De Castro R."/>
            <person name="Schneider M.P."/>
            <person name="Vasconcelos V."/>
            <person name="Leao P.N."/>
        </authorList>
    </citation>
    <scope>NUCLEOTIDE SEQUENCE [LARGE SCALE GENOMIC DNA]</scope>
    <source>
        <strain evidence="8 9">LEGE 06123</strain>
    </source>
</reference>
<comment type="subcellular location">
    <subcellularLocation>
        <location evidence="1">Cell membrane</location>
        <topology evidence="1">Multi-pass membrane protein</topology>
    </subcellularLocation>
</comment>
<feature type="transmembrane region" description="Helical" evidence="7">
    <location>
        <begin position="68"/>
        <end position="88"/>
    </location>
</feature>
<keyword evidence="2" id="KW-0813">Transport</keyword>
<keyword evidence="6 7" id="KW-0472">Membrane</keyword>
<dbReference type="PANTHER" id="PTHR43266:SF2">
    <property type="entry name" value="MAJOR FACILITATOR SUPERFAMILY (MFS) PROFILE DOMAIN-CONTAINING PROTEIN"/>
    <property type="match status" value="1"/>
</dbReference>
<dbReference type="CDD" id="cd06173">
    <property type="entry name" value="MFS_MefA_like"/>
    <property type="match status" value="1"/>
</dbReference>
<dbReference type="Proteomes" id="UP000651156">
    <property type="component" value="Unassembled WGS sequence"/>
</dbReference>
<evidence type="ECO:0000256" key="3">
    <source>
        <dbReference type="ARBA" id="ARBA00022475"/>
    </source>
</evidence>
<keyword evidence="4 7" id="KW-0812">Transmembrane</keyword>
<sequence length="422" mass="45788">MRIFIIIWLGQLVSTIGSIMTGFAIEIWVWEQTQQATTLTLWSFFTLLPSILIFPIAGIIVDRWRRKYLMIVGDTVTVLTTVAFLLLYTSANLHIWQLYLIGAIAGAFQQVQELAYSASITLMVPQQQYVRVSGMRALSGRVSQIIAPPLAGFLYYAIGIAGIAVIDIITFGVAIATVMFVAIPQPTSHSPLPTSLTHWQELQFGIRYILNRRNLLALLVVNLLFWLPHDLGDSLYAPLILSRTQNDARILGSTAVAAGLGGVTGALLISTWRGPSQRIDGVLRGMIGAGISKIVFGLGRGAQVWLPAQFCSSLNFPILGSCDTAIWMTKVEPAIQGKVFAAQSLALQVISAIAVLLAGPLADKVFEPMMQSEHVIAHHLGSLFGTSAGSGIALLYVLCAVCMFLAGYTGYTIPILRKLDTQ</sequence>
<evidence type="ECO:0000256" key="5">
    <source>
        <dbReference type="ARBA" id="ARBA00022989"/>
    </source>
</evidence>
<evidence type="ECO:0000256" key="2">
    <source>
        <dbReference type="ARBA" id="ARBA00022448"/>
    </source>
</evidence>
<name>A0ABR9UV37_9CHRO</name>
<organism evidence="8 9">
    <name type="scientific">Gloeocapsopsis crepidinum LEGE 06123</name>
    <dbReference type="NCBI Taxonomy" id="588587"/>
    <lineage>
        <taxon>Bacteria</taxon>
        <taxon>Bacillati</taxon>
        <taxon>Cyanobacteriota</taxon>
        <taxon>Cyanophyceae</taxon>
        <taxon>Oscillatoriophycideae</taxon>
        <taxon>Chroococcales</taxon>
        <taxon>Chroococcaceae</taxon>
        <taxon>Gloeocapsopsis</taxon>
    </lineage>
</organism>
<dbReference type="SUPFAM" id="SSF103473">
    <property type="entry name" value="MFS general substrate transporter"/>
    <property type="match status" value="1"/>
</dbReference>
<dbReference type="RefSeq" id="WP_193933608.1">
    <property type="nucleotide sequence ID" value="NZ_CAWPMZ010000083.1"/>
</dbReference>
<feature type="transmembrane region" description="Helical" evidence="7">
    <location>
        <begin position="210"/>
        <end position="228"/>
    </location>
</feature>
<dbReference type="Gene3D" id="1.20.1250.20">
    <property type="entry name" value="MFS general substrate transporter like domains"/>
    <property type="match status" value="1"/>
</dbReference>
<dbReference type="EMBL" id="JADEWN010000048">
    <property type="protein sequence ID" value="MBE9192168.1"/>
    <property type="molecule type" value="Genomic_DNA"/>
</dbReference>
<feature type="transmembrane region" description="Helical" evidence="7">
    <location>
        <begin position="7"/>
        <end position="29"/>
    </location>
</feature>
<keyword evidence="3" id="KW-1003">Cell membrane</keyword>
<feature type="transmembrane region" description="Helical" evidence="7">
    <location>
        <begin position="41"/>
        <end position="61"/>
    </location>
</feature>
<evidence type="ECO:0000256" key="4">
    <source>
        <dbReference type="ARBA" id="ARBA00022692"/>
    </source>
</evidence>
<proteinExistence type="predicted"/>
<dbReference type="InterPro" id="IPR036259">
    <property type="entry name" value="MFS_trans_sf"/>
</dbReference>
<feature type="transmembrane region" description="Helical" evidence="7">
    <location>
        <begin position="382"/>
        <end position="408"/>
    </location>
</feature>
<feature type="transmembrane region" description="Helical" evidence="7">
    <location>
        <begin position="153"/>
        <end position="183"/>
    </location>
</feature>
<protein>
    <submittedName>
        <fullName evidence="8">MFS transporter</fullName>
    </submittedName>
</protein>
<evidence type="ECO:0000256" key="6">
    <source>
        <dbReference type="ARBA" id="ARBA00023136"/>
    </source>
</evidence>
<evidence type="ECO:0000313" key="8">
    <source>
        <dbReference type="EMBL" id="MBE9192168.1"/>
    </source>
</evidence>
<keyword evidence="9" id="KW-1185">Reference proteome</keyword>
<accession>A0ABR9UV37</accession>
<feature type="transmembrane region" description="Helical" evidence="7">
    <location>
        <begin position="339"/>
        <end position="362"/>
    </location>
</feature>
<dbReference type="InterPro" id="IPR011701">
    <property type="entry name" value="MFS"/>
</dbReference>
<evidence type="ECO:0000313" key="9">
    <source>
        <dbReference type="Proteomes" id="UP000651156"/>
    </source>
</evidence>
<keyword evidence="5 7" id="KW-1133">Transmembrane helix</keyword>
<dbReference type="PANTHER" id="PTHR43266">
    <property type="entry name" value="MACROLIDE-EFFLUX PROTEIN"/>
    <property type="match status" value="1"/>
</dbReference>
<comment type="caution">
    <text evidence="8">The sequence shown here is derived from an EMBL/GenBank/DDBJ whole genome shotgun (WGS) entry which is preliminary data.</text>
</comment>
<evidence type="ECO:0000256" key="1">
    <source>
        <dbReference type="ARBA" id="ARBA00004651"/>
    </source>
</evidence>